<accession>E3RDS9</accession>
<gene>
    <name evidence="3" type="ORF">PTT_02837</name>
</gene>
<evidence type="ECO:0000259" key="2">
    <source>
        <dbReference type="Pfam" id="PF13254"/>
    </source>
</evidence>
<feature type="compositionally biased region" description="Low complexity" evidence="1">
    <location>
        <begin position="155"/>
        <end position="164"/>
    </location>
</feature>
<name>E3RDS9_PYRTT</name>
<dbReference type="InterPro" id="IPR025118">
    <property type="entry name" value="DUF4045"/>
</dbReference>
<feature type="region of interest" description="Disordered" evidence="1">
    <location>
        <begin position="1"/>
        <end position="241"/>
    </location>
</feature>
<dbReference type="eggNOG" id="KOG0443">
    <property type="taxonomic scope" value="Eukaryota"/>
</dbReference>
<dbReference type="HOGENOM" id="CLU_1154086_0_0_1"/>
<proteinExistence type="predicted"/>
<evidence type="ECO:0000256" key="1">
    <source>
        <dbReference type="SAM" id="MobiDB-lite"/>
    </source>
</evidence>
<feature type="compositionally biased region" description="Basic and acidic residues" evidence="1">
    <location>
        <begin position="43"/>
        <end position="55"/>
    </location>
</feature>
<dbReference type="EMBL" id="GL532201">
    <property type="protein sequence ID" value="EFQ96123.1"/>
    <property type="molecule type" value="Genomic_DNA"/>
</dbReference>
<dbReference type="KEGG" id="pte:PTT_02837"/>
<dbReference type="STRING" id="861557.E3RDS9"/>
<feature type="compositionally biased region" description="Polar residues" evidence="1">
    <location>
        <begin position="129"/>
        <end position="141"/>
    </location>
</feature>
<dbReference type="OrthoDB" id="6375767at2759"/>
<evidence type="ECO:0000313" key="4">
    <source>
        <dbReference type="Proteomes" id="UP000001067"/>
    </source>
</evidence>
<organism evidence="4">
    <name type="scientific">Pyrenophora teres f. teres (strain 0-1)</name>
    <name type="common">Barley net blotch fungus</name>
    <name type="synonym">Drechslera teres f. teres</name>
    <dbReference type="NCBI Taxonomy" id="861557"/>
    <lineage>
        <taxon>Eukaryota</taxon>
        <taxon>Fungi</taxon>
        <taxon>Dikarya</taxon>
        <taxon>Ascomycota</taxon>
        <taxon>Pezizomycotina</taxon>
        <taxon>Dothideomycetes</taxon>
        <taxon>Pleosporomycetidae</taxon>
        <taxon>Pleosporales</taxon>
        <taxon>Pleosporineae</taxon>
        <taxon>Pleosporaceae</taxon>
        <taxon>Pyrenophora</taxon>
    </lineage>
</organism>
<reference evidence="3 4" key="1">
    <citation type="journal article" date="2010" name="Genome Biol.">
        <title>A first genome assembly of the barley fungal pathogen Pyrenophora teres f. teres.</title>
        <authorList>
            <person name="Ellwood S.R."/>
            <person name="Liu Z."/>
            <person name="Syme R.A."/>
            <person name="Lai Z."/>
            <person name="Hane J.K."/>
            <person name="Keiper F."/>
            <person name="Moffat C.S."/>
            <person name="Oliver R.P."/>
            <person name="Friesen T.L."/>
        </authorList>
    </citation>
    <scope>NUCLEOTIDE SEQUENCE [LARGE SCALE GENOMIC DNA]</scope>
    <source>
        <strain evidence="3 4">0-1</strain>
    </source>
</reference>
<keyword evidence="4" id="KW-1185">Reference proteome</keyword>
<dbReference type="AlphaFoldDB" id="E3RDS9"/>
<feature type="non-terminal residue" evidence="3">
    <location>
        <position position="241"/>
    </location>
</feature>
<dbReference type="Proteomes" id="UP000001067">
    <property type="component" value="Unassembled WGS sequence"/>
</dbReference>
<sequence length="241" mass="25994">MSSDDKEIDPSEFVQRIRRLGDQRDQEDAERVKKLEEDLIQGRSERLARRAERARSISPDKPYTQQQSPRSAAGTPRAVQEQAVSTPTPTMSPPAQDVAARADDTQPTTLEDVEPKKPATSAAALGRSGTLSWKQRPQSGSIRRPLSVASRSPERPSTTNTTEPSEPDLNPSRSSIAASLGAKDPAFFRQSADGGRGSAAFRKSQDDTASDADSVSARRQLPGMSRDSTVEPEVGSPPAES</sequence>
<feature type="domain" description="DUF4045" evidence="2">
    <location>
        <begin position="9"/>
        <end position="233"/>
    </location>
</feature>
<dbReference type="Pfam" id="PF13254">
    <property type="entry name" value="DUF4045"/>
    <property type="match status" value="1"/>
</dbReference>
<protein>
    <recommendedName>
        <fullName evidence="2">DUF4045 domain-containing protein</fullName>
    </recommendedName>
</protein>
<evidence type="ECO:0000313" key="3">
    <source>
        <dbReference type="EMBL" id="EFQ96123.1"/>
    </source>
</evidence>
<feature type="compositionally biased region" description="Basic and acidic residues" evidence="1">
    <location>
        <begin position="19"/>
        <end position="37"/>
    </location>
</feature>